<dbReference type="AlphaFoldDB" id="A0AA40CDP5"/>
<feature type="compositionally biased region" description="Low complexity" evidence="1">
    <location>
        <begin position="92"/>
        <end position="106"/>
    </location>
</feature>
<dbReference type="Pfam" id="PF20776">
    <property type="entry name" value="SLS1_N"/>
    <property type="match status" value="1"/>
</dbReference>
<dbReference type="InterPro" id="IPR048400">
    <property type="entry name" value="SLS1_N"/>
</dbReference>
<feature type="compositionally biased region" description="Low complexity" evidence="1">
    <location>
        <begin position="64"/>
        <end position="73"/>
    </location>
</feature>
<evidence type="ECO:0000256" key="1">
    <source>
        <dbReference type="SAM" id="MobiDB-lite"/>
    </source>
</evidence>
<feature type="region of interest" description="Disordered" evidence="1">
    <location>
        <begin position="51"/>
        <end position="118"/>
    </location>
</feature>
<protein>
    <submittedName>
        <fullName evidence="6">Mitochondrial inner-membrane-bound regulator-domain-containing protein</fullName>
    </submittedName>
</protein>
<dbReference type="Pfam" id="PF20778">
    <property type="entry name" value="SLS1_C"/>
    <property type="match status" value="1"/>
</dbReference>
<evidence type="ECO:0000259" key="3">
    <source>
        <dbReference type="Pfam" id="PF20776"/>
    </source>
</evidence>
<name>A0AA40CDP5_9PEZI</name>
<dbReference type="Pfam" id="PF14611">
    <property type="entry name" value="KH_SLS1_1"/>
    <property type="match status" value="1"/>
</dbReference>
<organism evidence="6 7">
    <name type="scientific">Immersiella caudata</name>
    <dbReference type="NCBI Taxonomy" id="314043"/>
    <lineage>
        <taxon>Eukaryota</taxon>
        <taxon>Fungi</taxon>
        <taxon>Dikarya</taxon>
        <taxon>Ascomycota</taxon>
        <taxon>Pezizomycotina</taxon>
        <taxon>Sordariomycetes</taxon>
        <taxon>Sordariomycetidae</taxon>
        <taxon>Sordariales</taxon>
        <taxon>Lasiosphaeriaceae</taxon>
        <taxon>Immersiella</taxon>
    </lineage>
</organism>
<proteinExistence type="predicted"/>
<comment type="caution">
    <text evidence="6">The sequence shown here is derived from an EMBL/GenBank/DDBJ whole genome shotgun (WGS) entry which is preliminary data.</text>
</comment>
<keyword evidence="7" id="KW-1185">Reference proteome</keyword>
<dbReference type="GO" id="GO:0005743">
    <property type="term" value="C:mitochondrial inner membrane"/>
    <property type="evidence" value="ECO:0007669"/>
    <property type="project" value="InterPro"/>
</dbReference>
<feature type="compositionally biased region" description="Polar residues" evidence="1">
    <location>
        <begin position="847"/>
        <end position="868"/>
    </location>
</feature>
<dbReference type="Proteomes" id="UP001175000">
    <property type="component" value="Unassembled WGS sequence"/>
</dbReference>
<dbReference type="Pfam" id="PF20777">
    <property type="entry name" value="KH_SLS1_2"/>
    <property type="match status" value="1"/>
</dbReference>
<accession>A0AA40CDP5</accession>
<feature type="region of interest" description="Disordered" evidence="1">
    <location>
        <begin position="252"/>
        <end position="273"/>
    </location>
</feature>
<dbReference type="InterPro" id="IPR048748">
    <property type="entry name" value="SLS1_KH2"/>
</dbReference>
<feature type="domain" description="SLS1 second KH" evidence="4">
    <location>
        <begin position="496"/>
        <end position="554"/>
    </location>
</feature>
<feature type="region of interest" description="Disordered" evidence="1">
    <location>
        <begin position="633"/>
        <end position="658"/>
    </location>
</feature>
<gene>
    <name evidence="6" type="ORF">B0T14DRAFT_507519</name>
</gene>
<reference evidence="6" key="1">
    <citation type="submission" date="2023-06" db="EMBL/GenBank/DDBJ databases">
        <title>Genome-scale phylogeny and comparative genomics of the fungal order Sordariales.</title>
        <authorList>
            <consortium name="Lawrence Berkeley National Laboratory"/>
            <person name="Hensen N."/>
            <person name="Bonometti L."/>
            <person name="Westerberg I."/>
            <person name="Brannstrom I.O."/>
            <person name="Guillou S."/>
            <person name="Cros-Aarteil S."/>
            <person name="Calhoun S."/>
            <person name="Haridas S."/>
            <person name="Kuo A."/>
            <person name="Mondo S."/>
            <person name="Pangilinan J."/>
            <person name="Riley R."/>
            <person name="Labutti K."/>
            <person name="Andreopoulos B."/>
            <person name="Lipzen A."/>
            <person name="Chen C."/>
            <person name="Yanf M."/>
            <person name="Daum C."/>
            <person name="Ng V."/>
            <person name="Clum A."/>
            <person name="Steindorff A."/>
            <person name="Ohm R."/>
            <person name="Martin F."/>
            <person name="Silar P."/>
            <person name="Natvig D."/>
            <person name="Lalanne C."/>
            <person name="Gautier V."/>
            <person name="Ament-Velasquez S.L."/>
            <person name="Kruys A."/>
            <person name="Hutchinson M.I."/>
            <person name="Powell A.J."/>
            <person name="Barry K."/>
            <person name="Miller A.N."/>
            <person name="Grigoriev I.V."/>
            <person name="Debuchy R."/>
            <person name="Gladieux P."/>
            <person name="Thoren M.H."/>
            <person name="Johannesson H."/>
        </authorList>
    </citation>
    <scope>NUCLEOTIDE SEQUENCE</scope>
    <source>
        <strain evidence="6">CBS 606.72</strain>
    </source>
</reference>
<dbReference type="InterPro" id="IPR032741">
    <property type="entry name" value="Sls1_KH-1"/>
</dbReference>
<feature type="compositionally biased region" description="Polar residues" evidence="1">
    <location>
        <begin position="107"/>
        <end position="118"/>
    </location>
</feature>
<evidence type="ECO:0000259" key="5">
    <source>
        <dbReference type="Pfam" id="PF20778"/>
    </source>
</evidence>
<feature type="domain" description="SLS1 first KH" evidence="2">
    <location>
        <begin position="418"/>
        <end position="484"/>
    </location>
</feature>
<evidence type="ECO:0000259" key="4">
    <source>
        <dbReference type="Pfam" id="PF20777"/>
    </source>
</evidence>
<dbReference type="InterPro" id="IPR048401">
    <property type="entry name" value="SLS1_C"/>
</dbReference>
<sequence>MLRQKVSGSFVCVQCRLQLGAALPRRLFSATAPARRNEHIALRQSIIDAIASTDRKQPTKQAAKPITTTKPQTSPSPPDALSDPQGQQSIRNAAAAQEGANSGAQGTENAVNNDNTEQKGLTLFRLQSSGKGLSRRHEQTIFETKGVHPLLKADGAALERFYRRVPRDETDRPLSTKQIYKSRGKQLSAENEALSVDVMGQRSSAIIMRSHDVRKKKKKKTTKKASNVVAAEYHDVVELLSEGPKAEAKVEDQGLEANNTDMKSLKTDETESPSARIDDILENDDQYPTLSDAIRNIHELRPKSSHPLVAGEIEQLKMKLEEGFTAPQLQQYVFAFHSLPEKPTADEPQPEESLELPTIHPPWIVKKHPWVPVAPQESQETDTFEPYHPDMSPKERLVLQIVGDYWGLLSHTNLGVHGRLDVELADTEFGLLLVGTRRYLRDIARKSLGFGNQIEAVVPRKTISILAQKAAAESILMEINKILSCSKTIQVDTNLFSSKPVDPELLEEVGRLANSLVRLDSSGKKILVSWINLPEPRKGAENKGDVVLRLLLGALYPTPRTSSATSMLPASPSRIKKRGGGYVAKYDCEAQLPWHERHREWARWVAPADAILRKGREKIPQDVLPRPIEVKNWDATSSRTPGDPFKHRGEPLPQGGWSELTTRTTAVFGHILHARPANPDFKIRTEFKTSNHTFIPVMPPITALGLPTNLVEEGLWHYTVIIRFLPDPQRPTAPGSPTPPPLELRIEGDHKELKRIIEARAVTSSFTRDVLLPSAPVDVRLRQDRYFALPGITIDEHLPVMLKFLNDSDLAPWEDVMVMPPTLSAVRLPRSLLEADAPSQEAEKGASNAQAENAEEPQQTSASEVQTESADDFVTVDYRYAGFEIQRAVTAEHQGFKLTYSSSKGDKYASKTSQISLDAIAVNTRLLGGDGKPIPHGPGKATDSHPIDKPDAAEFMEVVSAMANLVVKRDFSKFGWEMRGIRMKTGEMDV</sequence>
<feature type="region of interest" description="Disordered" evidence="1">
    <location>
        <begin position="836"/>
        <end position="868"/>
    </location>
</feature>
<evidence type="ECO:0000259" key="2">
    <source>
        <dbReference type="Pfam" id="PF14611"/>
    </source>
</evidence>
<evidence type="ECO:0000313" key="6">
    <source>
        <dbReference type="EMBL" id="KAK0633649.1"/>
    </source>
</evidence>
<evidence type="ECO:0000313" key="7">
    <source>
        <dbReference type="Proteomes" id="UP001175000"/>
    </source>
</evidence>
<feature type="domain" description="SLS1 N-terminal" evidence="3">
    <location>
        <begin position="288"/>
        <end position="408"/>
    </location>
</feature>
<feature type="domain" description="SLS1 C-terminal" evidence="5">
    <location>
        <begin position="591"/>
        <end position="922"/>
    </location>
</feature>
<dbReference type="EMBL" id="JAULSU010000001">
    <property type="protein sequence ID" value="KAK0633649.1"/>
    <property type="molecule type" value="Genomic_DNA"/>
</dbReference>